<reference evidence="2 3" key="1">
    <citation type="submission" date="2020-08" db="EMBL/GenBank/DDBJ databases">
        <title>The Agave Microbiome: Exploring the role of microbial communities in plant adaptations to desert environments.</title>
        <authorList>
            <person name="Partida-Martinez L.P."/>
        </authorList>
    </citation>
    <scope>NUCLEOTIDE SEQUENCE [LARGE SCALE GENOMIC DNA]</scope>
    <source>
        <strain evidence="2 3">AT3.9</strain>
    </source>
</reference>
<keyword evidence="2" id="KW-0238">DNA-binding</keyword>
<evidence type="ECO:0000313" key="2">
    <source>
        <dbReference type="EMBL" id="MBB3018075.1"/>
    </source>
</evidence>
<keyword evidence="3" id="KW-1185">Reference proteome</keyword>
<evidence type="ECO:0000259" key="1">
    <source>
        <dbReference type="Pfam" id="PF13467"/>
    </source>
</evidence>
<feature type="domain" description="Ribbon-helix-helix" evidence="1">
    <location>
        <begin position="7"/>
        <end position="67"/>
    </location>
</feature>
<proteinExistence type="predicted"/>
<accession>A0A7W4VJS0</accession>
<evidence type="ECO:0000313" key="3">
    <source>
        <dbReference type="Proteomes" id="UP000532010"/>
    </source>
</evidence>
<dbReference type="InterPro" id="IPR027373">
    <property type="entry name" value="RHH_dom"/>
</dbReference>
<dbReference type="Pfam" id="PF13467">
    <property type="entry name" value="RHH_4"/>
    <property type="match status" value="1"/>
</dbReference>
<dbReference type="EMBL" id="JACHWB010000001">
    <property type="protein sequence ID" value="MBB3018075.1"/>
    <property type="molecule type" value="Genomic_DNA"/>
</dbReference>
<sequence length="84" mass="9261">MGFAVLKRSVSIAGHRTSISLEEPFWEGLREIAEREKISVQALIGRIDAERGEQNLSSAIRVFVLNDLRGRLVSDADQRIGGAP</sequence>
<dbReference type="AlphaFoldDB" id="A0A7W4VJS0"/>
<protein>
    <submittedName>
        <fullName evidence="2">Putative DNA-binding ribbon-helix-helix protein</fullName>
    </submittedName>
</protein>
<gene>
    <name evidence="2" type="ORF">FHR70_001115</name>
</gene>
<comment type="caution">
    <text evidence="2">The sequence shown here is derived from an EMBL/GenBank/DDBJ whole genome shotgun (WGS) entry which is preliminary data.</text>
</comment>
<dbReference type="Proteomes" id="UP000532010">
    <property type="component" value="Unassembled WGS sequence"/>
</dbReference>
<dbReference type="GO" id="GO:0003677">
    <property type="term" value="F:DNA binding"/>
    <property type="evidence" value="ECO:0007669"/>
    <property type="project" value="UniProtKB-KW"/>
</dbReference>
<dbReference type="InterPro" id="IPR038268">
    <property type="entry name" value="RHH_sf"/>
</dbReference>
<dbReference type="Gene3D" id="1.10.3990.20">
    <property type="entry name" value="protein bp1543"/>
    <property type="match status" value="1"/>
</dbReference>
<name>A0A7W4VJS0_9HYPH</name>
<organism evidence="2 3">
    <name type="scientific">Microvirga lupini</name>
    <dbReference type="NCBI Taxonomy" id="420324"/>
    <lineage>
        <taxon>Bacteria</taxon>
        <taxon>Pseudomonadati</taxon>
        <taxon>Pseudomonadota</taxon>
        <taxon>Alphaproteobacteria</taxon>
        <taxon>Hyphomicrobiales</taxon>
        <taxon>Methylobacteriaceae</taxon>
        <taxon>Microvirga</taxon>
    </lineage>
</organism>
<dbReference type="RefSeq" id="WP_183447873.1">
    <property type="nucleotide sequence ID" value="NZ_JACHWB010000001.1"/>
</dbReference>